<organism evidence="2 3">
    <name type="scientific">Acinetobacter terrae</name>
    <dbReference type="NCBI Taxonomy" id="2731247"/>
    <lineage>
        <taxon>Bacteria</taxon>
        <taxon>Pseudomonadati</taxon>
        <taxon>Pseudomonadota</taxon>
        <taxon>Gammaproteobacteria</taxon>
        <taxon>Moraxellales</taxon>
        <taxon>Moraxellaceae</taxon>
        <taxon>Acinetobacter</taxon>
        <taxon>Acinetobacter Taxon 24</taxon>
    </lineage>
</organism>
<name>A0A4R0ERD7_9GAMM</name>
<gene>
    <name evidence="2" type="ORF">E0H85_01550</name>
</gene>
<protein>
    <submittedName>
        <fullName evidence="2">Uncharacterized protein</fullName>
    </submittedName>
</protein>
<evidence type="ECO:0000313" key="3">
    <source>
        <dbReference type="Proteomes" id="UP000291380"/>
    </source>
</evidence>
<reference evidence="2 3" key="1">
    <citation type="submission" date="2019-02" db="EMBL/GenBank/DDBJ databases">
        <title>High diversity of culturable Acinetobacter species in natural soil and water ecosystems.</title>
        <authorList>
            <person name="Radolfova-Krizova L."/>
            <person name="Nemec A."/>
        </authorList>
    </citation>
    <scope>NUCLEOTIDE SEQUENCE [LARGE SCALE GENOMIC DNA]</scope>
    <source>
        <strain evidence="2 3">ANC 4281</strain>
    </source>
</reference>
<evidence type="ECO:0000256" key="1">
    <source>
        <dbReference type="SAM" id="Phobius"/>
    </source>
</evidence>
<proteinExistence type="predicted"/>
<dbReference type="EMBL" id="SJOA01000001">
    <property type="protein sequence ID" value="TCB62233.1"/>
    <property type="molecule type" value="Genomic_DNA"/>
</dbReference>
<comment type="caution">
    <text evidence="2">The sequence shown here is derived from an EMBL/GenBank/DDBJ whole genome shotgun (WGS) entry which is preliminary data.</text>
</comment>
<dbReference type="AlphaFoldDB" id="A0A4R0ERD7"/>
<keyword evidence="1" id="KW-0472">Membrane</keyword>
<dbReference type="RefSeq" id="WP_131270183.1">
    <property type="nucleotide sequence ID" value="NZ_SJOA01000001.1"/>
</dbReference>
<keyword evidence="1" id="KW-1133">Transmembrane helix</keyword>
<keyword evidence="1" id="KW-0812">Transmembrane</keyword>
<dbReference type="OrthoDB" id="6713579at2"/>
<accession>A0A4R0ERD7</accession>
<feature type="transmembrane region" description="Helical" evidence="1">
    <location>
        <begin position="48"/>
        <end position="70"/>
    </location>
</feature>
<evidence type="ECO:0000313" key="2">
    <source>
        <dbReference type="EMBL" id="TCB62233.1"/>
    </source>
</evidence>
<dbReference type="Proteomes" id="UP000291380">
    <property type="component" value="Unassembled WGS sequence"/>
</dbReference>
<sequence>MNQYPSHSQTPDFVKNESHTNPVLFQHPTEEEMRGSRLALLKAHVIDFLLFAAFSFVAWLLISFLITLFFGG</sequence>